<comment type="caution">
    <text evidence="8">The sequence shown here is derived from an EMBL/GenBank/DDBJ whole genome shotgun (WGS) entry which is preliminary data.</text>
</comment>
<evidence type="ECO:0000256" key="1">
    <source>
        <dbReference type="ARBA" id="ARBA00007664"/>
    </source>
</evidence>
<evidence type="ECO:0000313" key="9">
    <source>
        <dbReference type="Proteomes" id="UP001530400"/>
    </source>
</evidence>
<dbReference type="InterPro" id="IPR043504">
    <property type="entry name" value="Peptidase_S1_PA_chymotrypsin"/>
</dbReference>
<keyword evidence="2" id="KW-0843">Virulence</keyword>
<keyword evidence="4" id="KW-0720">Serine protease</keyword>
<dbReference type="EMBL" id="JALLPJ020000562">
    <property type="protein sequence ID" value="KAL3788493.1"/>
    <property type="molecule type" value="Genomic_DNA"/>
</dbReference>
<dbReference type="PROSITE" id="PS00134">
    <property type="entry name" value="TRYPSIN_HIS"/>
    <property type="match status" value="1"/>
</dbReference>
<dbReference type="Pfam" id="PF00089">
    <property type="entry name" value="Trypsin"/>
    <property type="match status" value="1"/>
</dbReference>
<accession>A0ABD3PLC7</accession>
<dbReference type="SUPFAM" id="SSF50494">
    <property type="entry name" value="Trypsin-like serine proteases"/>
    <property type="match status" value="1"/>
</dbReference>
<dbReference type="GO" id="GO:0006508">
    <property type="term" value="P:proteolysis"/>
    <property type="evidence" value="ECO:0007669"/>
    <property type="project" value="UniProtKB-KW"/>
</dbReference>
<feature type="compositionally biased region" description="Polar residues" evidence="5">
    <location>
        <begin position="104"/>
        <end position="116"/>
    </location>
</feature>
<dbReference type="CDD" id="cd00190">
    <property type="entry name" value="Tryp_SPc"/>
    <property type="match status" value="1"/>
</dbReference>
<feature type="domain" description="Peptidase S1" evidence="7">
    <location>
        <begin position="47"/>
        <end position="270"/>
    </location>
</feature>
<reference evidence="8 9" key="1">
    <citation type="submission" date="2024-10" db="EMBL/GenBank/DDBJ databases">
        <title>Updated reference genomes for cyclostephanoid diatoms.</title>
        <authorList>
            <person name="Roberts W.R."/>
            <person name="Alverson A.J."/>
        </authorList>
    </citation>
    <scope>NUCLEOTIDE SEQUENCE [LARGE SCALE GENOMIC DNA]</scope>
    <source>
        <strain evidence="8 9">AJA010-31</strain>
    </source>
</reference>
<evidence type="ECO:0000256" key="5">
    <source>
        <dbReference type="SAM" id="MobiDB-lite"/>
    </source>
</evidence>
<dbReference type="InterPro" id="IPR033116">
    <property type="entry name" value="TRYPSIN_SER"/>
</dbReference>
<dbReference type="Gene3D" id="2.40.10.10">
    <property type="entry name" value="Trypsin-like serine proteases"/>
    <property type="match status" value="1"/>
</dbReference>
<dbReference type="InterPro" id="IPR018114">
    <property type="entry name" value="TRYPSIN_HIS"/>
</dbReference>
<gene>
    <name evidence="8" type="ORF">ACHAWO_001474</name>
</gene>
<dbReference type="InterPro" id="IPR001314">
    <property type="entry name" value="Peptidase_S1A"/>
</dbReference>
<evidence type="ECO:0000313" key="8">
    <source>
        <dbReference type="EMBL" id="KAL3788493.1"/>
    </source>
</evidence>
<evidence type="ECO:0000256" key="3">
    <source>
        <dbReference type="ARBA" id="ARBA00023157"/>
    </source>
</evidence>
<dbReference type="GO" id="GO:0008236">
    <property type="term" value="F:serine-type peptidase activity"/>
    <property type="evidence" value="ECO:0007669"/>
    <property type="project" value="UniProtKB-KW"/>
</dbReference>
<sequence length="270" mass="28264">MNLPLTAIAISFCSYASAGSIRGSSQASLFASITQSLDESDPADTRIIGGSQTSSKRYPYAVSIQDGIGHFCGGSLIASDMVLTAAHCQGGSYNVVIGRHSLNSNSGESIPMQSETPHPKYDDRTTDSDWMLVKLERSTTQNVPFIKLNNDGNSPQVGQEVTVMGWGDMTSDDMTQELADVLMSVDVNVISNSDCDASKGSINGWSDSYNGQITSNMLCAADKGQDSCQGDSGGPLVIQGKSGDGSDDVQVGVVSWGVGCASPDFPGVYS</sequence>
<keyword evidence="9" id="KW-1185">Reference proteome</keyword>
<keyword evidence="4" id="KW-0378">Hydrolase</keyword>
<organism evidence="8 9">
    <name type="scientific">Cyclotella atomus</name>
    <dbReference type="NCBI Taxonomy" id="382360"/>
    <lineage>
        <taxon>Eukaryota</taxon>
        <taxon>Sar</taxon>
        <taxon>Stramenopiles</taxon>
        <taxon>Ochrophyta</taxon>
        <taxon>Bacillariophyta</taxon>
        <taxon>Coscinodiscophyceae</taxon>
        <taxon>Thalassiosirophycidae</taxon>
        <taxon>Stephanodiscales</taxon>
        <taxon>Stephanodiscaceae</taxon>
        <taxon>Cyclotella</taxon>
    </lineage>
</organism>
<dbReference type="Proteomes" id="UP001530400">
    <property type="component" value="Unassembled WGS sequence"/>
</dbReference>
<protein>
    <recommendedName>
        <fullName evidence="7">Peptidase S1 domain-containing protein</fullName>
    </recommendedName>
</protein>
<dbReference type="InterPro" id="IPR050430">
    <property type="entry name" value="Peptidase_S1"/>
</dbReference>
<evidence type="ECO:0000256" key="4">
    <source>
        <dbReference type="RuleBase" id="RU363034"/>
    </source>
</evidence>
<dbReference type="FunFam" id="2.40.10.10:FF:000178">
    <property type="entry name" value="Trypsin-like serine protease"/>
    <property type="match status" value="1"/>
</dbReference>
<evidence type="ECO:0000256" key="2">
    <source>
        <dbReference type="ARBA" id="ARBA00023026"/>
    </source>
</evidence>
<dbReference type="PANTHER" id="PTHR24276:SF91">
    <property type="entry name" value="AT26814P-RELATED"/>
    <property type="match status" value="1"/>
</dbReference>
<keyword evidence="3" id="KW-1015">Disulfide bond</keyword>
<dbReference type="InterPro" id="IPR001254">
    <property type="entry name" value="Trypsin_dom"/>
</dbReference>
<dbReference type="PROSITE" id="PS00135">
    <property type="entry name" value="TRYPSIN_SER"/>
    <property type="match status" value="1"/>
</dbReference>
<dbReference type="PRINTS" id="PR00722">
    <property type="entry name" value="CHYMOTRYPSIN"/>
</dbReference>
<evidence type="ECO:0000256" key="6">
    <source>
        <dbReference type="SAM" id="SignalP"/>
    </source>
</evidence>
<dbReference type="AlphaFoldDB" id="A0ABD3PLC7"/>
<comment type="similarity">
    <text evidence="1">Belongs to the peptidase S1 family.</text>
</comment>
<feature type="region of interest" description="Disordered" evidence="5">
    <location>
        <begin position="104"/>
        <end position="123"/>
    </location>
</feature>
<evidence type="ECO:0000259" key="7">
    <source>
        <dbReference type="PROSITE" id="PS50240"/>
    </source>
</evidence>
<name>A0ABD3PLC7_9STRA</name>
<proteinExistence type="inferred from homology"/>
<feature type="non-terminal residue" evidence="8">
    <location>
        <position position="270"/>
    </location>
</feature>
<dbReference type="SMART" id="SM00020">
    <property type="entry name" value="Tryp_SPc"/>
    <property type="match status" value="1"/>
</dbReference>
<keyword evidence="6" id="KW-0732">Signal</keyword>
<keyword evidence="4" id="KW-0645">Protease</keyword>
<dbReference type="PANTHER" id="PTHR24276">
    <property type="entry name" value="POLYSERASE-RELATED"/>
    <property type="match status" value="1"/>
</dbReference>
<feature type="signal peptide" evidence="6">
    <location>
        <begin position="1"/>
        <end position="18"/>
    </location>
</feature>
<dbReference type="PROSITE" id="PS50240">
    <property type="entry name" value="TRYPSIN_DOM"/>
    <property type="match status" value="1"/>
</dbReference>
<feature type="chain" id="PRO_5044774447" description="Peptidase S1 domain-containing protein" evidence="6">
    <location>
        <begin position="19"/>
        <end position="270"/>
    </location>
</feature>
<dbReference type="InterPro" id="IPR009003">
    <property type="entry name" value="Peptidase_S1_PA"/>
</dbReference>